<dbReference type="Proteomes" id="UP000007431">
    <property type="component" value="Unassembled WGS sequence"/>
</dbReference>
<dbReference type="InterPro" id="IPR036188">
    <property type="entry name" value="FAD/NAD-bd_sf"/>
</dbReference>
<keyword evidence="8" id="KW-1185">Reference proteome</keyword>
<dbReference type="SUPFAM" id="SSF51905">
    <property type="entry name" value="FAD/NAD(P)-binding domain"/>
    <property type="match status" value="1"/>
</dbReference>
<dbReference type="InterPro" id="IPR036249">
    <property type="entry name" value="Thioredoxin-like_sf"/>
</dbReference>
<dbReference type="InterPro" id="IPR038220">
    <property type="entry name" value="PHOX_C_sf"/>
</dbReference>
<dbReference type="InterPro" id="IPR050641">
    <property type="entry name" value="RIFMO-like"/>
</dbReference>
<dbReference type="Pfam" id="PF01494">
    <property type="entry name" value="FAD_binding_3"/>
    <property type="match status" value="1"/>
</dbReference>
<keyword evidence="3" id="KW-0274">FAD</keyword>
<proteinExistence type="inferred from homology"/>
<name>D8PRG3_SCHCM</name>
<dbReference type="SUPFAM" id="SSF52833">
    <property type="entry name" value="Thioredoxin-like"/>
    <property type="match status" value="1"/>
</dbReference>
<dbReference type="SUPFAM" id="SSF54373">
    <property type="entry name" value="FAD-linked reductases, C-terminal domain"/>
    <property type="match status" value="1"/>
</dbReference>
<dbReference type="GO" id="GO:0016709">
    <property type="term" value="F:oxidoreductase activity, acting on paired donors, with incorporation or reduction of molecular oxygen, NAD(P)H as one donor, and incorporation of one atom of oxygen"/>
    <property type="evidence" value="ECO:0007669"/>
    <property type="project" value="UniProtKB-ARBA"/>
</dbReference>
<dbReference type="PANTHER" id="PTHR43004:SF20">
    <property type="entry name" value="2-MONOOXYGENASE, PUTATIVE (AFU_ORTHOLOGUE AFUA_1G13660)-RELATED"/>
    <property type="match status" value="1"/>
</dbReference>
<dbReference type="HOGENOM" id="CLU_009665_9_2_1"/>
<dbReference type="PANTHER" id="PTHR43004">
    <property type="entry name" value="TRK SYSTEM POTASSIUM UPTAKE PROTEIN"/>
    <property type="match status" value="1"/>
</dbReference>
<feature type="domain" description="Phenol hydroxylase-like C-terminal dimerisation" evidence="6">
    <location>
        <begin position="406"/>
        <end position="571"/>
    </location>
</feature>
<dbReference type="Gene3D" id="3.30.9.10">
    <property type="entry name" value="D-Amino Acid Oxidase, subunit A, domain 2"/>
    <property type="match status" value="1"/>
</dbReference>
<dbReference type="CDD" id="cd02979">
    <property type="entry name" value="PHOX_C"/>
    <property type="match status" value="1"/>
</dbReference>
<gene>
    <name evidence="7" type="ORF">SCHCODRAFT_12802</name>
</gene>
<evidence type="ECO:0000256" key="4">
    <source>
        <dbReference type="ARBA" id="ARBA00023002"/>
    </source>
</evidence>
<dbReference type="Gene3D" id="3.40.30.20">
    <property type="match status" value="1"/>
</dbReference>
<dbReference type="OMA" id="DKSKMGP"/>
<feature type="domain" description="FAD-binding" evidence="5">
    <location>
        <begin position="10"/>
        <end position="364"/>
    </location>
</feature>
<evidence type="ECO:0000256" key="3">
    <source>
        <dbReference type="ARBA" id="ARBA00022827"/>
    </source>
</evidence>
<sequence>MPTPTLRESKVDCLIIGAGPSGLFCANGLARAGLNIRIVDRRPERVSNGHADGIQPRTIEVFQSYGLEERLLKQANQMHMAAFYNPGADGGIELTERCPAVNAPGARYPFKATLHQGAIEEIFVDSMESMGVHVDRPTEPLSMHASDNAKELSDPQTHPIRVVLRHIDTGETELVHARYVVGADGAHSWVRKTLGIALDGEQTNFTWGVIDCVPDTDFPDIRNWCGIHSASGSCMIIPREGEKVRLYIQLDERKAEEFTSAGRVDKSKTTVDRILEVAQRTFHPYRIGVQGDAEWWTIYKIGQRVASAYSSFSNRAFIVGDACHTHSPKAVWKIAHVIRGSAHPNLLQTYELERRTYAQNLINFDKKFAGLFSGKPRTKANLNGVSHKDFLHVYRTASGFTSGVGVQYHESDIVDGRFQYCAPRLIVGQRMPPYPFMRAADSKPVDIQDLIPADLRFKVLVFAGTTSDASQLQRVHELSRELECFTSSHSFDYIFVSTVKKGELQRAQLPPLFATQWPEKILVDDLDAGRRMGGHGYAEFGVDDHGAVAIVRPDGYVGMLAPYDQVKELKAQVSPRLTSAA</sequence>
<evidence type="ECO:0000259" key="5">
    <source>
        <dbReference type="Pfam" id="PF01494"/>
    </source>
</evidence>
<dbReference type="InterPro" id="IPR002938">
    <property type="entry name" value="FAD-bd"/>
</dbReference>
<keyword evidence="2" id="KW-0285">Flavoprotein</keyword>
<evidence type="ECO:0000256" key="2">
    <source>
        <dbReference type="ARBA" id="ARBA00022630"/>
    </source>
</evidence>
<dbReference type="AlphaFoldDB" id="D8PRG3"/>
<organism evidence="8">
    <name type="scientific">Schizophyllum commune (strain H4-8 / FGSC 9210)</name>
    <name type="common">Split gill fungus</name>
    <dbReference type="NCBI Taxonomy" id="578458"/>
    <lineage>
        <taxon>Eukaryota</taxon>
        <taxon>Fungi</taxon>
        <taxon>Dikarya</taxon>
        <taxon>Basidiomycota</taxon>
        <taxon>Agaricomycotina</taxon>
        <taxon>Agaricomycetes</taxon>
        <taxon>Agaricomycetidae</taxon>
        <taxon>Agaricales</taxon>
        <taxon>Schizophyllaceae</taxon>
        <taxon>Schizophyllum</taxon>
    </lineage>
</organism>
<dbReference type="eggNOG" id="KOG3855">
    <property type="taxonomic scope" value="Eukaryota"/>
</dbReference>
<evidence type="ECO:0000256" key="1">
    <source>
        <dbReference type="ARBA" id="ARBA00007801"/>
    </source>
</evidence>
<dbReference type="PRINTS" id="PR00420">
    <property type="entry name" value="RNGMNOXGNASE"/>
</dbReference>
<dbReference type="Pfam" id="PF07976">
    <property type="entry name" value="Phe_hydrox_dim"/>
    <property type="match status" value="1"/>
</dbReference>
<reference evidence="7 8" key="1">
    <citation type="journal article" date="2010" name="Nat. Biotechnol.">
        <title>Genome sequence of the model mushroom Schizophyllum commune.</title>
        <authorList>
            <person name="Ohm R.A."/>
            <person name="de Jong J.F."/>
            <person name="Lugones L.G."/>
            <person name="Aerts A."/>
            <person name="Kothe E."/>
            <person name="Stajich J.E."/>
            <person name="de Vries R.P."/>
            <person name="Record E."/>
            <person name="Levasseur A."/>
            <person name="Baker S.E."/>
            <person name="Bartholomew K.A."/>
            <person name="Coutinho P.M."/>
            <person name="Erdmann S."/>
            <person name="Fowler T.J."/>
            <person name="Gathman A.C."/>
            <person name="Lombard V."/>
            <person name="Henrissat B."/>
            <person name="Knabe N."/>
            <person name="Kuees U."/>
            <person name="Lilly W.W."/>
            <person name="Lindquist E."/>
            <person name="Lucas S."/>
            <person name="Magnuson J.K."/>
            <person name="Piumi F."/>
            <person name="Raudaskoski M."/>
            <person name="Salamov A."/>
            <person name="Schmutz J."/>
            <person name="Schwarze F.W.M.R."/>
            <person name="vanKuyk P.A."/>
            <person name="Horton J.S."/>
            <person name="Grigoriev I.V."/>
            <person name="Woesten H.A.B."/>
        </authorList>
    </citation>
    <scope>NUCLEOTIDE SEQUENCE [LARGE SCALE GENOMIC DNA]</scope>
    <source>
        <strain evidence="8">H4-8 / FGSC 9210</strain>
    </source>
</reference>
<dbReference type="InParanoid" id="D8PRG3"/>
<keyword evidence="4" id="KW-0560">Oxidoreductase</keyword>
<dbReference type="GO" id="GO:0071949">
    <property type="term" value="F:FAD binding"/>
    <property type="evidence" value="ECO:0007669"/>
    <property type="project" value="InterPro"/>
</dbReference>
<dbReference type="Gene3D" id="3.50.50.60">
    <property type="entry name" value="FAD/NAD(P)-binding domain"/>
    <property type="match status" value="1"/>
</dbReference>
<evidence type="ECO:0008006" key="9">
    <source>
        <dbReference type="Google" id="ProtNLM"/>
    </source>
</evidence>
<dbReference type="VEuPathDB" id="FungiDB:SCHCODRAFT_02687836"/>
<evidence type="ECO:0000259" key="6">
    <source>
        <dbReference type="Pfam" id="PF07976"/>
    </source>
</evidence>
<evidence type="ECO:0000313" key="7">
    <source>
        <dbReference type="EMBL" id="EFJ03140.1"/>
    </source>
</evidence>
<dbReference type="EMBL" id="GL377302">
    <property type="protein sequence ID" value="EFJ03140.1"/>
    <property type="molecule type" value="Genomic_DNA"/>
</dbReference>
<protein>
    <recommendedName>
        <fullName evidence="9">FAD-binding domain-containing protein</fullName>
    </recommendedName>
</protein>
<accession>D8PRG3</accession>
<comment type="similarity">
    <text evidence="1">Belongs to the PheA/TfdB FAD monooxygenase family.</text>
</comment>
<dbReference type="InterPro" id="IPR012941">
    <property type="entry name" value="Phe_hydrox_C_dim_dom"/>
</dbReference>
<evidence type="ECO:0000313" key="8">
    <source>
        <dbReference type="Proteomes" id="UP000007431"/>
    </source>
</evidence>